<keyword evidence="2" id="KW-1185">Reference proteome</keyword>
<gene>
    <name evidence="1" type="ORF">GCM10008090_24280</name>
</gene>
<evidence type="ECO:0000313" key="1">
    <source>
        <dbReference type="EMBL" id="GHA13689.1"/>
    </source>
</evidence>
<name>A0A918RV44_9GAMM</name>
<organism evidence="1 2">
    <name type="scientific">Arenicella chitinivorans</name>
    <dbReference type="NCBI Taxonomy" id="1329800"/>
    <lineage>
        <taxon>Bacteria</taxon>
        <taxon>Pseudomonadati</taxon>
        <taxon>Pseudomonadota</taxon>
        <taxon>Gammaproteobacteria</taxon>
        <taxon>Arenicellales</taxon>
        <taxon>Arenicellaceae</taxon>
        <taxon>Arenicella</taxon>
    </lineage>
</organism>
<accession>A0A918RV44</accession>
<dbReference type="EMBL" id="BMXA01000004">
    <property type="protein sequence ID" value="GHA13689.1"/>
    <property type="molecule type" value="Genomic_DNA"/>
</dbReference>
<protein>
    <submittedName>
        <fullName evidence="1">Uncharacterized protein</fullName>
    </submittedName>
</protein>
<comment type="caution">
    <text evidence="1">The sequence shown here is derived from an EMBL/GenBank/DDBJ whole genome shotgun (WGS) entry which is preliminary data.</text>
</comment>
<dbReference type="AlphaFoldDB" id="A0A918RV44"/>
<dbReference type="Proteomes" id="UP000614811">
    <property type="component" value="Unassembled WGS sequence"/>
</dbReference>
<reference evidence="1" key="2">
    <citation type="submission" date="2020-09" db="EMBL/GenBank/DDBJ databases">
        <authorList>
            <person name="Sun Q."/>
            <person name="Kim S."/>
        </authorList>
    </citation>
    <scope>NUCLEOTIDE SEQUENCE</scope>
    <source>
        <strain evidence="1">KCTC 12711</strain>
    </source>
</reference>
<proteinExistence type="predicted"/>
<evidence type="ECO:0000313" key="2">
    <source>
        <dbReference type="Proteomes" id="UP000614811"/>
    </source>
</evidence>
<sequence>MQLSLSSTAWNRKLNAIHKNTALLDEVARSFKRHGQEAFQTEVLSPFDLESELRALSIEKPFYESHGEKRVATGAYSFVLRFKQHFRPLVTRIQNWAATQ</sequence>
<reference evidence="1" key="1">
    <citation type="journal article" date="2014" name="Int. J. Syst. Evol. Microbiol.">
        <title>Complete genome sequence of Corynebacterium casei LMG S-19264T (=DSM 44701T), isolated from a smear-ripened cheese.</title>
        <authorList>
            <consortium name="US DOE Joint Genome Institute (JGI-PGF)"/>
            <person name="Walter F."/>
            <person name="Albersmeier A."/>
            <person name="Kalinowski J."/>
            <person name="Ruckert C."/>
        </authorList>
    </citation>
    <scope>NUCLEOTIDE SEQUENCE</scope>
    <source>
        <strain evidence="1">KCTC 12711</strain>
    </source>
</reference>